<dbReference type="Gene3D" id="1.10.238.10">
    <property type="entry name" value="EF-hand"/>
    <property type="match status" value="1"/>
</dbReference>
<proteinExistence type="predicted"/>
<dbReference type="AlphaFoldDB" id="A0AAD9JCB0"/>
<dbReference type="PROSITE" id="PS50222">
    <property type="entry name" value="EF_HAND_2"/>
    <property type="match status" value="1"/>
</dbReference>
<dbReference type="Proteomes" id="UP001208570">
    <property type="component" value="Unassembled WGS sequence"/>
</dbReference>
<name>A0AAD9JCB0_9ANNE</name>
<dbReference type="InterPro" id="IPR002048">
    <property type="entry name" value="EF_hand_dom"/>
</dbReference>
<evidence type="ECO:0000256" key="1">
    <source>
        <dbReference type="ARBA" id="ARBA00022837"/>
    </source>
</evidence>
<keyword evidence="1" id="KW-0106">Calcium</keyword>
<evidence type="ECO:0000259" key="3">
    <source>
        <dbReference type="PROSITE" id="PS50222"/>
    </source>
</evidence>
<dbReference type="GO" id="GO:0005509">
    <property type="term" value="F:calcium ion binding"/>
    <property type="evidence" value="ECO:0007669"/>
    <property type="project" value="InterPro"/>
</dbReference>
<organism evidence="4 5">
    <name type="scientific">Paralvinella palmiformis</name>
    <dbReference type="NCBI Taxonomy" id="53620"/>
    <lineage>
        <taxon>Eukaryota</taxon>
        <taxon>Metazoa</taxon>
        <taxon>Spiralia</taxon>
        <taxon>Lophotrochozoa</taxon>
        <taxon>Annelida</taxon>
        <taxon>Polychaeta</taxon>
        <taxon>Sedentaria</taxon>
        <taxon>Canalipalpata</taxon>
        <taxon>Terebellida</taxon>
        <taxon>Terebelliformia</taxon>
        <taxon>Alvinellidae</taxon>
        <taxon>Paralvinella</taxon>
    </lineage>
</organism>
<feature type="domain" description="EF-hand" evidence="3">
    <location>
        <begin position="30"/>
        <end position="65"/>
    </location>
</feature>
<dbReference type="SUPFAM" id="SSF47473">
    <property type="entry name" value="EF-hand"/>
    <property type="match status" value="1"/>
</dbReference>
<protein>
    <recommendedName>
        <fullName evidence="3">EF-hand domain-containing protein</fullName>
    </recommendedName>
</protein>
<reference evidence="4" key="1">
    <citation type="journal article" date="2023" name="Mol. Biol. Evol.">
        <title>Third-Generation Sequencing Reveals the Adaptive Role of the Epigenome in Three Deep-Sea Polychaetes.</title>
        <authorList>
            <person name="Perez M."/>
            <person name="Aroh O."/>
            <person name="Sun Y."/>
            <person name="Lan Y."/>
            <person name="Juniper S.K."/>
            <person name="Young C.R."/>
            <person name="Angers B."/>
            <person name="Qian P.Y."/>
        </authorList>
    </citation>
    <scope>NUCLEOTIDE SEQUENCE</scope>
    <source>
        <strain evidence="4">P08H-3</strain>
    </source>
</reference>
<gene>
    <name evidence="4" type="ORF">LSH36_410g04004</name>
</gene>
<dbReference type="PROSITE" id="PS00018">
    <property type="entry name" value="EF_HAND_1"/>
    <property type="match status" value="1"/>
</dbReference>
<dbReference type="EMBL" id="JAODUP010000410">
    <property type="protein sequence ID" value="KAK2150346.1"/>
    <property type="molecule type" value="Genomic_DNA"/>
</dbReference>
<evidence type="ECO:0000256" key="2">
    <source>
        <dbReference type="SAM" id="MobiDB-lite"/>
    </source>
</evidence>
<keyword evidence="5" id="KW-1185">Reference proteome</keyword>
<dbReference type="SMART" id="SM00054">
    <property type="entry name" value="EFh"/>
    <property type="match status" value="2"/>
</dbReference>
<dbReference type="Pfam" id="PF13499">
    <property type="entry name" value="EF-hand_7"/>
    <property type="match status" value="1"/>
</dbReference>
<feature type="region of interest" description="Disordered" evidence="2">
    <location>
        <begin position="1"/>
        <end position="29"/>
    </location>
</feature>
<dbReference type="CDD" id="cd00051">
    <property type="entry name" value="EFh"/>
    <property type="match status" value="1"/>
</dbReference>
<accession>A0AAD9JCB0</accession>
<sequence>MASYRGDGVSDRGGGGRTKSANSSSGSSECSADEVRRLFQACDRDGDGYIDSQDLLDMCRQLNMEDAVDEIMAQLGVVQQGRISFHDFVRCRMQLIAEIEQEKLREHRLAELSHHDQTGLVLQDEAGVGLTDDSQNFDRDTPNLYRLLETHEVGLYNQCQDEEHLANLLDVCNSSRASIRTRPRNGPSEGNNAGERKIAMNTFRSGTFFIQAEGRMVYE</sequence>
<comment type="caution">
    <text evidence="4">The sequence shown here is derived from an EMBL/GenBank/DDBJ whole genome shotgun (WGS) entry which is preliminary data.</text>
</comment>
<dbReference type="InterPro" id="IPR011992">
    <property type="entry name" value="EF-hand-dom_pair"/>
</dbReference>
<evidence type="ECO:0000313" key="5">
    <source>
        <dbReference type="Proteomes" id="UP001208570"/>
    </source>
</evidence>
<evidence type="ECO:0000313" key="4">
    <source>
        <dbReference type="EMBL" id="KAK2150346.1"/>
    </source>
</evidence>
<dbReference type="InterPro" id="IPR018247">
    <property type="entry name" value="EF_Hand_1_Ca_BS"/>
</dbReference>
<feature type="compositionally biased region" description="Low complexity" evidence="2">
    <location>
        <begin position="20"/>
        <end position="29"/>
    </location>
</feature>